<organism evidence="2 3">
    <name type="scientific">Sphingomonas changbaiensis NBRC 104936</name>
    <dbReference type="NCBI Taxonomy" id="1219043"/>
    <lineage>
        <taxon>Bacteria</taxon>
        <taxon>Pseudomonadati</taxon>
        <taxon>Pseudomonadota</taxon>
        <taxon>Alphaproteobacteria</taxon>
        <taxon>Sphingomonadales</taxon>
        <taxon>Sphingomonadaceae</taxon>
        <taxon>Sphingomonas</taxon>
    </lineage>
</organism>
<evidence type="ECO:0000259" key="1">
    <source>
        <dbReference type="Pfam" id="PF13229"/>
    </source>
</evidence>
<dbReference type="SUPFAM" id="SSF51126">
    <property type="entry name" value="Pectin lyase-like"/>
    <property type="match status" value="1"/>
</dbReference>
<dbReference type="InterPro" id="IPR011050">
    <property type="entry name" value="Pectin_lyase_fold/virulence"/>
</dbReference>
<dbReference type="STRING" id="1219043.SCH01S_19_00310"/>
<reference evidence="2 3" key="1">
    <citation type="submission" date="2015-04" db="EMBL/GenBank/DDBJ databases">
        <title>Whole genome shotgun sequence of Sphingomonas changbaiensis NBRC 104936.</title>
        <authorList>
            <person name="Katano-Makiyama Y."/>
            <person name="Hosoyama A."/>
            <person name="Hashimoto M."/>
            <person name="Noguchi M."/>
            <person name="Tsuchikane K."/>
            <person name="Ohji S."/>
            <person name="Yamazoe A."/>
            <person name="Ichikawa N."/>
            <person name="Kimura A."/>
            <person name="Fujita N."/>
        </authorList>
    </citation>
    <scope>NUCLEOTIDE SEQUENCE [LARGE SCALE GENOMIC DNA]</scope>
    <source>
        <strain evidence="2 3">NBRC 104936</strain>
    </source>
</reference>
<dbReference type="Gene3D" id="2.160.20.10">
    <property type="entry name" value="Single-stranded right-handed beta-helix, Pectin lyase-like"/>
    <property type="match status" value="1"/>
</dbReference>
<dbReference type="SMART" id="SM00710">
    <property type="entry name" value="PbH1"/>
    <property type="match status" value="5"/>
</dbReference>
<evidence type="ECO:0000313" key="3">
    <source>
        <dbReference type="Proteomes" id="UP000033202"/>
    </source>
</evidence>
<keyword evidence="3" id="KW-1185">Reference proteome</keyword>
<gene>
    <name evidence="2" type="ORF">SCH01S_19_00310</name>
</gene>
<dbReference type="Pfam" id="PF13229">
    <property type="entry name" value="Beta_helix"/>
    <property type="match status" value="1"/>
</dbReference>
<feature type="domain" description="Right handed beta helix" evidence="1">
    <location>
        <begin position="158"/>
        <end position="309"/>
    </location>
</feature>
<dbReference type="InterPro" id="IPR012334">
    <property type="entry name" value="Pectin_lyas_fold"/>
</dbReference>
<dbReference type="EMBL" id="BBWU01000019">
    <property type="protein sequence ID" value="GAO38727.1"/>
    <property type="molecule type" value="Genomic_DNA"/>
</dbReference>
<name>A0A0E9MLQ4_9SPHN</name>
<dbReference type="InterPro" id="IPR006626">
    <property type="entry name" value="PbH1"/>
</dbReference>
<sequence>MHNPSAEWTYRSDGMRIATRSLIVCSLAGLIGAATPASRSSIVVRDAASLKAAIAAARGGETILLAPGDYGDVVVAKHQFAKPLTIQSKDNGDPARFERLEIVSSSNIIVRQVDVGGPLRPGEKDFTAIVRISGADHIRLEKLAVHGSLNGDPEDDGRGAVVVQSQAVTISGSSFRELRVGAVFDKCRSVELSGNSFEDMRSDGTDVADSWGVRVLGNRFSDFHPRQGDHPDAIQFWMTGKGIGSGDIVIRDNVILQGSGVGPQGIFVSDARDGKYTGVEISNNLVYSNDHYLGIYVSGAVAPRISGNTTLSAPKDGKYLRIAVARSDSPSIESNVAEQIDVDNKVMSSGGSNMIVDRDRSTNKLSLLDAHGSPKGISALMVNGKGYRPPDVPGS</sequence>
<dbReference type="InterPro" id="IPR039448">
    <property type="entry name" value="Beta_helix"/>
</dbReference>
<comment type="caution">
    <text evidence="2">The sequence shown here is derived from an EMBL/GenBank/DDBJ whole genome shotgun (WGS) entry which is preliminary data.</text>
</comment>
<protein>
    <recommendedName>
        <fullName evidence="1">Right handed beta helix domain-containing protein</fullName>
    </recommendedName>
</protein>
<proteinExistence type="predicted"/>
<evidence type="ECO:0000313" key="2">
    <source>
        <dbReference type="EMBL" id="GAO38727.1"/>
    </source>
</evidence>
<dbReference type="Proteomes" id="UP000033202">
    <property type="component" value="Unassembled WGS sequence"/>
</dbReference>
<dbReference type="OrthoDB" id="8450986at2"/>
<dbReference type="AlphaFoldDB" id="A0A0E9MLQ4"/>
<accession>A0A0E9MLQ4</accession>